<proteinExistence type="predicted"/>
<sequence length="66" mass="7079">MNLDPIDAREFAKARRPRRNPAACQWRQLLRLSILAAFALGLVSLTINPGPVMTAAAVAAQGPDPV</sequence>
<protein>
    <submittedName>
        <fullName evidence="1">Uncharacterized protein</fullName>
    </submittedName>
</protein>
<organism evidence="1 2">
    <name type="scientific">Candidatus Rhodoblastus alkanivorans</name>
    <dbReference type="NCBI Taxonomy" id="2954117"/>
    <lineage>
        <taxon>Bacteria</taxon>
        <taxon>Pseudomonadati</taxon>
        <taxon>Pseudomonadota</taxon>
        <taxon>Alphaproteobacteria</taxon>
        <taxon>Hyphomicrobiales</taxon>
        <taxon>Rhodoblastaceae</taxon>
        <taxon>Rhodoblastus</taxon>
    </lineage>
</organism>
<keyword evidence="2" id="KW-1185">Reference proteome</keyword>
<evidence type="ECO:0000313" key="1">
    <source>
        <dbReference type="EMBL" id="MCI4682477.1"/>
    </source>
</evidence>
<comment type="caution">
    <text evidence="1">The sequence shown here is derived from an EMBL/GenBank/DDBJ whole genome shotgun (WGS) entry which is preliminary data.</text>
</comment>
<reference evidence="1" key="1">
    <citation type="journal article" date="2022" name="ISME J.">
        <title>Identification of active gaseous-alkane degraders at natural gas seeps.</title>
        <authorList>
            <person name="Farhan Ul Haque M."/>
            <person name="Hernandez M."/>
            <person name="Crombie A.T."/>
            <person name="Murrell J.C."/>
        </authorList>
    </citation>
    <scope>NUCLEOTIDE SEQUENCE</scope>
    <source>
        <strain evidence="1">PC2</strain>
    </source>
</reference>
<dbReference type="EMBL" id="JAIVFP010000001">
    <property type="protein sequence ID" value="MCI4682477.1"/>
    <property type="molecule type" value="Genomic_DNA"/>
</dbReference>
<dbReference type="Proteomes" id="UP001139104">
    <property type="component" value="Unassembled WGS sequence"/>
</dbReference>
<dbReference type="RefSeq" id="WP_243066486.1">
    <property type="nucleotide sequence ID" value="NZ_JAIVFK010000069.1"/>
</dbReference>
<gene>
    <name evidence="1" type="ORF">K2U94_06840</name>
</gene>
<evidence type="ECO:0000313" key="2">
    <source>
        <dbReference type="Proteomes" id="UP001139104"/>
    </source>
</evidence>
<accession>A0ABS9Z747</accession>
<name>A0ABS9Z747_9HYPH</name>